<dbReference type="AlphaFoldDB" id="A0A1I5SQ86"/>
<name>A0A1I5SQ86_9GAMM</name>
<evidence type="ECO:0000256" key="1">
    <source>
        <dbReference type="SAM" id="Phobius"/>
    </source>
</evidence>
<feature type="transmembrane region" description="Helical" evidence="1">
    <location>
        <begin position="52"/>
        <end position="76"/>
    </location>
</feature>
<keyword evidence="1" id="KW-0812">Transmembrane</keyword>
<proteinExistence type="predicted"/>
<organism evidence="2 3">
    <name type="scientific">Geopseudomonas sagittaria</name>
    <dbReference type="NCBI Taxonomy" id="1135990"/>
    <lineage>
        <taxon>Bacteria</taxon>
        <taxon>Pseudomonadati</taxon>
        <taxon>Pseudomonadota</taxon>
        <taxon>Gammaproteobacteria</taxon>
        <taxon>Pseudomonadales</taxon>
        <taxon>Pseudomonadaceae</taxon>
        <taxon>Geopseudomonas</taxon>
    </lineage>
</organism>
<dbReference type="EMBL" id="FOXM01000005">
    <property type="protein sequence ID" value="SFP72954.1"/>
    <property type="molecule type" value="Genomic_DNA"/>
</dbReference>
<dbReference type="Proteomes" id="UP000243084">
    <property type="component" value="Unassembled WGS sequence"/>
</dbReference>
<feature type="transmembrane region" description="Helical" evidence="1">
    <location>
        <begin position="82"/>
        <end position="101"/>
    </location>
</feature>
<gene>
    <name evidence="2" type="ORF">SAMN05216229_10550</name>
</gene>
<dbReference type="RefSeq" id="WP_092429984.1">
    <property type="nucleotide sequence ID" value="NZ_FOXM01000005.1"/>
</dbReference>
<protein>
    <submittedName>
        <fullName evidence="2">Uncharacterized membrane protein YqjE</fullName>
    </submittedName>
</protein>
<evidence type="ECO:0000313" key="3">
    <source>
        <dbReference type="Proteomes" id="UP000243084"/>
    </source>
</evidence>
<dbReference type="InterPro" id="IPR009937">
    <property type="entry name" value="Phage_holin_3_6"/>
</dbReference>
<keyword evidence="3" id="KW-1185">Reference proteome</keyword>
<accession>A0A1I5SQ86</accession>
<sequence>MSEGTQDASSANADSSPLRGIGAAALGLLHAHLELLGIELQEQKAASLRQLLYAGVALLFGLLLLFALSVLVLLLFWDSHRLQAIIALCLFHGLGCLLALWRLRAALRRQVSPFSASLEELARDRERLLP</sequence>
<reference evidence="3" key="1">
    <citation type="submission" date="2016-10" db="EMBL/GenBank/DDBJ databases">
        <authorList>
            <person name="Varghese N."/>
            <person name="Submissions S."/>
        </authorList>
    </citation>
    <scope>NUCLEOTIDE SEQUENCE [LARGE SCALE GENOMIC DNA]</scope>
    <source>
        <strain evidence="3">JCM 18195</strain>
    </source>
</reference>
<dbReference type="Pfam" id="PF07332">
    <property type="entry name" value="Phage_holin_3_6"/>
    <property type="match status" value="1"/>
</dbReference>
<evidence type="ECO:0000313" key="2">
    <source>
        <dbReference type="EMBL" id="SFP72954.1"/>
    </source>
</evidence>
<keyword evidence="1" id="KW-1133">Transmembrane helix</keyword>
<keyword evidence="1" id="KW-0472">Membrane</keyword>